<reference evidence="2 3" key="1">
    <citation type="submission" date="2024-02" db="EMBL/GenBank/DDBJ databases">
        <title>Complete genome sequence of Pelagibacterium nitratireducens ZH15.</title>
        <authorList>
            <person name="Zhao L.H."/>
        </authorList>
    </citation>
    <scope>NUCLEOTIDE SEQUENCE [LARGE SCALE GENOMIC DNA]</scope>
    <source>
        <strain evidence="2 3">ZH15</strain>
    </source>
</reference>
<evidence type="ECO:0000256" key="1">
    <source>
        <dbReference type="SAM" id="SignalP"/>
    </source>
</evidence>
<feature type="chain" id="PRO_5046017303" evidence="1">
    <location>
        <begin position="30"/>
        <end position="190"/>
    </location>
</feature>
<keyword evidence="1" id="KW-0732">Signal</keyword>
<organism evidence="2 3">
    <name type="scientific">Pelagibacterium nitratireducens</name>
    <dbReference type="NCBI Taxonomy" id="1046114"/>
    <lineage>
        <taxon>Bacteria</taxon>
        <taxon>Pseudomonadati</taxon>
        <taxon>Pseudomonadota</taxon>
        <taxon>Alphaproteobacteria</taxon>
        <taxon>Hyphomicrobiales</taxon>
        <taxon>Devosiaceae</taxon>
        <taxon>Pelagibacterium</taxon>
    </lineage>
</organism>
<feature type="signal peptide" evidence="1">
    <location>
        <begin position="1"/>
        <end position="29"/>
    </location>
</feature>
<evidence type="ECO:0000313" key="3">
    <source>
        <dbReference type="Proteomes" id="UP001369958"/>
    </source>
</evidence>
<evidence type="ECO:0000313" key="2">
    <source>
        <dbReference type="EMBL" id="WWT32671.1"/>
    </source>
</evidence>
<name>A0ABZ2HYH1_9HYPH</name>
<sequence>MPRHLSPNLAMTALSAVLAVCLLSVPALAQEVDEMVFCEYYPDLEDLIGEYTFRAGPSTLVSRDGTVVLPDVQSGQVSVFMLDGSLVLVGDGRELELRPMPIDYPNVEMYDDFGDLPVLAAEDIGIVLGCDETSLRRLAGDGFFTSQEGIQAPFQAYLFAVVEGMLTGRVAWTYGGMTMLQNFVLEKVGD</sequence>
<keyword evidence="3" id="KW-1185">Reference proteome</keyword>
<dbReference type="EMBL" id="CP146275">
    <property type="protein sequence ID" value="WWT32671.1"/>
    <property type="molecule type" value="Genomic_DNA"/>
</dbReference>
<accession>A0ABZ2HYH1</accession>
<gene>
    <name evidence="2" type="ORF">V6617_16935</name>
</gene>
<proteinExistence type="predicted"/>
<dbReference type="RefSeq" id="WP_338608093.1">
    <property type="nucleotide sequence ID" value="NZ_CP146275.1"/>
</dbReference>
<protein>
    <submittedName>
        <fullName evidence="2">Uncharacterized protein</fullName>
    </submittedName>
</protein>
<dbReference type="Proteomes" id="UP001369958">
    <property type="component" value="Chromosome"/>
</dbReference>